<dbReference type="EMBL" id="OL829978">
    <property type="protein sequence ID" value="UMO76415.1"/>
    <property type="molecule type" value="Genomic_DNA"/>
</dbReference>
<evidence type="ECO:0000313" key="4">
    <source>
        <dbReference type="Proteomes" id="UP001202581"/>
    </source>
</evidence>
<keyword evidence="4" id="KW-1185">Reference proteome</keyword>
<dbReference type="KEGG" id="vg:77926736"/>
<protein>
    <submittedName>
        <fullName evidence="2">Uncharacterized protein</fullName>
    </submittedName>
</protein>
<name>A0AA49BT36_9CAUD</name>
<gene>
    <name evidence="2" type="primary">16</name>
    <name evidence="3" type="synonym">272</name>
    <name evidence="2" type="ORF">SEA_TOMAS_16</name>
    <name evidence="3" type="ORF">SEA_TOMAS_272</name>
</gene>
<accession>A0AA49BT36</accession>
<dbReference type="RefSeq" id="YP_010651144.1">
    <property type="nucleotide sequence ID" value="NC_070781.1"/>
</dbReference>
<evidence type="ECO:0000313" key="3">
    <source>
        <dbReference type="EMBL" id="UMO76415.1"/>
    </source>
</evidence>
<proteinExistence type="predicted"/>
<keyword evidence="1" id="KW-1133">Transmembrane helix</keyword>
<evidence type="ECO:0000256" key="1">
    <source>
        <dbReference type="SAM" id="Phobius"/>
    </source>
</evidence>
<dbReference type="GeneID" id="77926736"/>
<evidence type="ECO:0000313" key="2">
    <source>
        <dbReference type="EMBL" id="UMO76207.1"/>
    </source>
</evidence>
<sequence>MANVRGIISVNNVSLPVAIFFALVNLAGGAALVCTIGFLLHIGWNWA</sequence>
<keyword evidence="1" id="KW-0472">Membrane</keyword>
<dbReference type="Proteomes" id="UP001202581">
    <property type="component" value="Segment"/>
</dbReference>
<keyword evidence="1" id="KW-0812">Transmembrane</keyword>
<reference evidence="2" key="1">
    <citation type="submission" date="2021-12" db="EMBL/GenBank/DDBJ databases">
        <authorList>
            <person name="Khadka S."/>
            <person name="Uribe D.A."/>
            <person name="Klipsch I.N."/>
            <person name="Rene S.R."/>
            <person name="Jimenez M.L."/>
            <person name="Saini B.K."/>
            <person name="Zugasti M."/>
            <person name="Bullon R.M."/>
            <person name="Sharp C.D."/>
            <person name="Kapinga K.O."/>
            <person name="Warner C.P."/>
            <person name="Sarinana J."/>
            <person name="Jimenez A."/>
            <person name="Layton S.R."/>
            <person name="Nayek S."/>
            <person name="Hughes L.E."/>
            <person name="Garlena R.A."/>
            <person name="Russell D.A."/>
            <person name="Jacobs-Sera D."/>
            <person name="Hatfull G.F."/>
        </authorList>
    </citation>
    <scope>NUCLEOTIDE SEQUENCE</scope>
</reference>
<feature type="transmembrane region" description="Helical" evidence="1">
    <location>
        <begin position="19"/>
        <end position="44"/>
    </location>
</feature>
<organism evidence="2 4">
    <name type="scientific">Streptomyces phage Tomas</name>
    <dbReference type="NCBI Taxonomy" id="2914443"/>
    <lineage>
        <taxon>Viruses</taxon>
        <taxon>Duplodnaviria</taxon>
        <taxon>Heunggongvirae</taxon>
        <taxon>Uroviricota</taxon>
        <taxon>Caudoviricetes</taxon>
        <taxon>Stanwilliamsviridae</taxon>
        <taxon>Boydwoodruffvirinae</taxon>
        <taxon>Tomasvirus</taxon>
        <taxon>Tomasvirus tomas</taxon>
    </lineage>
</organism>
<dbReference type="EMBL" id="OL829978">
    <property type="protein sequence ID" value="UMO76207.1"/>
    <property type="molecule type" value="Genomic_DNA"/>
</dbReference>